<comment type="caution">
    <text evidence="3">The sequence shown here is derived from an EMBL/GenBank/DDBJ whole genome shotgun (WGS) entry which is preliminary data.</text>
</comment>
<dbReference type="Proteomes" id="UP000027318">
    <property type="component" value="Unassembled WGS sequence"/>
</dbReference>
<dbReference type="STRING" id="267850.ADINL_1545"/>
<dbReference type="AlphaFoldDB" id="A0A063Y0R9"/>
<dbReference type="OrthoDB" id="531568at2"/>
<feature type="chain" id="PRO_5001620059" evidence="1">
    <location>
        <begin position="22"/>
        <end position="134"/>
    </location>
</feature>
<evidence type="ECO:0000259" key="2">
    <source>
        <dbReference type="Pfam" id="PF14347"/>
    </source>
</evidence>
<gene>
    <name evidence="3" type="ORF">ADINL_1545</name>
</gene>
<dbReference type="InterPro" id="IPR025512">
    <property type="entry name" value="DUF4399"/>
</dbReference>
<keyword evidence="1" id="KW-0732">Signal</keyword>
<dbReference type="RefSeq" id="WP_036545983.1">
    <property type="nucleotide sequence ID" value="NZ_JMSZ01000021.1"/>
</dbReference>
<evidence type="ECO:0000313" key="4">
    <source>
        <dbReference type="Proteomes" id="UP000027318"/>
    </source>
</evidence>
<organism evidence="3 4">
    <name type="scientific">Nitrincola lacisaponensis</name>
    <dbReference type="NCBI Taxonomy" id="267850"/>
    <lineage>
        <taxon>Bacteria</taxon>
        <taxon>Pseudomonadati</taxon>
        <taxon>Pseudomonadota</taxon>
        <taxon>Gammaproteobacteria</taxon>
        <taxon>Oceanospirillales</taxon>
        <taxon>Oceanospirillaceae</taxon>
        <taxon>Nitrincola</taxon>
    </lineage>
</organism>
<accession>A0A063Y0R9</accession>
<protein>
    <submittedName>
        <fullName evidence="3">ATPase of the AAA+ class</fullName>
    </submittedName>
</protein>
<name>A0A063Y0R9_9GAMM</name>
<sequence length="134" mass="14653">MKWYAPLISVLLLLPLAPLTAEDKTLYIISPADGETVNSPVTVKFGLKGMGVAPAGIDFPNTGHHHLLINVETLPPLDMPVPTDERHLHFGGGQTEVTLEMEPGEHTLQLLLGDKMHIPHAEPMISEKITIRVE</sequence>
<feature type="signal peptide" evidence="1">
    <location>
        <begin position="1"/>
        <end position="21"/>
    </location>
</feature>
<dbReference type="PATRIC" id="fig|267850.7.peg.1523"/>
<evidence type="ECO:0000256" key="1">
    <source>
        <dbReference type="SAM" id="SignalP"/>
    </source>
</evidence>
<reference evidence="3 4" key="1">
    <citation type="journal article" date="2005" name="Int. J. Syst. Evol. Microbiol.">
        <title>Nitrincola lacisaponensis gen. nov., sp. nov., a novel alkaliphilic bacterium isolated from an alkaline, saline lake.</title>
        <authorList>
            <person name="Dimitriu P.A."/>
            <person name="Shukla S.K."/>
            <person name="Conradt J."/>
            <person name="Marquez M.C."/>
            <person name="Ventosa A."/>
            <person name="Maglia A."/>
            <person name="Peyton B.M."/>
            <person name="Pinkart H.C."/>
            <person name="Mormile M.R."/>
        </authorList>
    </citation>
    <scope>NUCLEOTIDE SEQUENCE [LARGE SCALE GENOMIC DNA]</scope>
    <source>
        <strain evidence="3 4">4CA</strain>
    </source>
</reference>
<keyword evidence="4" id="KW-1185">Reference proteome</keyword>
<evidence type="ECO:0000313" key="3">
    <source>
        <dbReference type="EMBL" id="KDE39908.1"/>
    </source>
</evidence>
<proteinExistence type="predicted"/>
<dbReference type="Pfam" id="PF14347">
    <property type="entry name" value="DUF4399"/>
    <property type="match status" value="1"/>
</dbReference>
<dbReference type="EMBL" id="JMSZ01000021">
    <property type="protein sequence ID" value="KDE39908.1"/>
    <property type="molecule type" value="Genomic_DNA"/>
</dbReference>
<feature type="domain" description="DUF4399" evidence="2">
    <location>
        <begin position="43"/>
        <end position="134"/>
    </location>
</feature>